<dbReference type="SUPFAM" id="SSF52540">
    <property type="entry name" value="P-loop containing nucleoside triphosphate hydrolases"/>
    <property type="match status" value="1"/>
</dbReference>
<evidence type="ECO:0000256" key="3">
    <source>
        <dbReference type="ARBA" id="ARBA00022741"/>
    </source>
</evidence>
<dbReference type="InterPro" id="IPR003439">
    <property type="entry name" value="ABC_transporter-like_ATP-bd"/>
</dbReference>
<dbReference type="InterPro" id="IPR003593">
    <property type="entry name" value="AAA+_ATPase"/>
</dbReference>
<dbReference type="Pfam" id="PF00005">
    <property type="entry name" value="ABC_tran"/>
    <property type="match status" value="1"/>
</dbReference>
<dbReference type="Proteomes" id="UP001589748">
    <property type="component" value="Unassembled WGS sequence"/>
</dbReference>
<dbReference type="PANTHER" id="PTHR24221">
    <property type="entry name" value="ATP-BINDING CASSETTE SUB-FAMILY B"/>
    <property type="match status" value="1"/>
</dbReference>
<feature type="transmembrane region" description="Helical" evidence="7">
    <location>
        <begin position="168"/>
        <end position="194"/>
    </location>
</feature>
<dbReference type="PROSITE" id="PS50893">
    <property type="entry name" value="ABC_TRANSPORTER_2"/>
    <property type="match status" value="1"/>
</dbReference>
<organism evidence="10 11">
    <name type="scientific">Kineococcus gynurae</name>
    <dbReference type="NCBI Taxonomy" id="452979"/>
    <lineage>
        <taxon>Bacteria</taxon>
        <taxon>Bacillati</taxon>
        <taxon>Actinomycetota</taxon>
        <taxon>Actinomycetes</taxon>
        <taxon>Kineosporiales</taxon>
        <taxon>Kineosporiaceae</taxon>
        <taxon>Kineococcus</taxon>
    </lineage>
</organism>
<evidence type="ECO:0000259" key="9">
    <source>
        <dbReference type="PROSITE" id="PS50929"/>
    </source>
</evidence>
<reference evidence="10 11" key="1">
    <citation type="submission" date="2024-09" db="EMBL/GenBank/DDBJ databases">
        <authorList>
            <person name="Sun Q."/>
            <person name="Mori K."/>
        </authorList>
    </citation>
    <scope>NUCLEOTIDE SEQUENCE [LARGE SCALE GENOMIC DNA]</scope>
    <source>
        <strain evidence="10 11">TISTR 1856</strain>
    </source>
</reference>
<comment type="subcellular location">
    <subcellularLocation>
        <location evidence="1">Cell membrane</location>
        <topology evidence="1">Multi-pass membrane protein</topology>
    </subcellularLocation>
</comment>
<feature type="domain" description="ABC transmembrane type-1" evidence="9">
    <location>
        <begin position="29"/>
        <end position="309"/>
    </location>
</feature>
<feature type="domain" description="ABC transporter" evidence="8">
    <location>
        <begin position="340"/>
        <end position="580"/>
    </location>
</feature>
<name>A0ABV5LR99_9ACTN</name>
<dbReference type="SUPFAM" id="SSF90123">
    <property type="entry name" value="ABC transporter transmembrane region"/>
    <property type="match status" value="1"/>
</dbReference>
<dbReference type="PROSITE" id="PS50929">
    <property type="entry name" value="ABC_TM1F"/>
    <property type="match status" value="1"/>
</dbReference>
<keyword evidence="3" id="KW-0547">Nucleotide-binding</keyword>
<dbReference type="Gene3D" id="1.20.1560.10">
    <property type="entry name" value="ABC transporter type 1, transmembrane domain"/>
    <property type="match status" value="1"/>
</dbReference>
<dbReference type="Gene3D" id="3.40.50.300">
    <property type="entry name" value="P-loop containing nucleotide triphosphate hydrolases"/>
    <property type="match status" value="1"/>
</dbReference>
<keyword evidence="11" id="KW-1185">Reference proteome</keyword>
<evidence type="ECO:0000256" key="5">
    <source>
        <dbReference type="ARBA" id="ARBA00022989"/>
    </source>
</evidence>
<dbReference type="Pfam" id="PF00664">
    <property type="entry name" value="ABC_membrane"/>
    <property type="match status" value="1"/>
</dbReference>
<evidence type="ECO:0000256" key="2">
    <source>
        <dbReference type="ARBA" id="ARBA00022692"/>
    </source>
</evidence>
<keyword evidence="5 7" id="KW-1133">Transmembrane helix</keyword>
<dbReference type="SMART" id="SM00382">
    <property type="entry name" value="AAA"/>
    <property type="match status" value="1"/>
</dbReference>
<evidence type="ECO:0000313" key="10">
    <source>
        <dbReference type="EMBL" id="MFB9376618.1"/>
    </source>
</evidence>
<feature type="transmembrane region" description="Helical" evidence="7">
    <location>
        <begin position="62"/>
        <end position="83"/>
    </location>
</feature>
<dbReference type="CDD" id="cd07346">
    <property type="entry name" value="ABC_6TM_exporters"/>
    <property type="match status" value="1"/>
</dbReference>
<evidence type="ECO:0000256" key="4">
    <source>
        <dbReference type="ARBA" id="ARBA00022840"/>
    </source>
</evidence>
<dbReference type="RefSeq" id="WP_380136056.1">
    <property type="nucleotide sequence ID" value="NZ_JBHLUI010000003.1"/>
</dbReference>
<evidence type="ECO:0000313" key="11">
    <source>
        <dbReference type="Proteomes" id="UP001589748"/>
    </source>
</evidence>
<dbReference type="PANTHER" id="PTHR24221:SF654">
    <property type="entry name" value="ATP-BINDING CASSETTE SUB-FAMILY B MEMBER 6"/>
    <property type="match status" value="1"/>
</dbReference>
<accession>A0ABV5LR99</accession>
<evidence type="ECO:0000256" key="1">
    <source>
        <dbReference type="ARBA" id="ARBA00004651"/>
    </source>
</evidence>
<keyword evidence="6 7" id="KW-0472">Membrane</keyword>
<keyword evidence="4 10" id="KW-0067">ATP-binding</keyword>
<evidence type="ECO:0000256" key="7">
    <source>
        <dbReference type="SAM" id="Phobius"/>
    </source>
</evidence>
<evidence type="ECO:0000256" key="6">
    <source>
        <dbReference type="ARBA" id="ARBA00023136"/>
    </source>
</evidence>
<comment type="caution">
    <text evidence="10">The sequence shown here is derived from an EMBL/GenBank/DDBJ whole genome shotgun (WGS) entry which is preliminary data.</text>
</comment>
<sequence length="589" mass="60580">MSAVLPVAPGRRALRVLARTAAGHRRLTAATVVAVLAASAGTVAAPLLVGRVVDVVAAGDRAGLPPLVVGLAVLAVLAAVATASAQRLSERLGATVMADLREDVVDSALRMRPATLEAAGSGDVATRVTEDVDLVTSQVPLLSTVTTSLVVVVFSTIGFAALDWRLALAFAVVFPLYVVTLRAYLPVAGPLYAAERLRAGERSRVVLESLHAQATVHAYGMGEAQTERVRQASRRAAAAARATLRPVVRLSVSMNSAEAVGLATLLSTGFFLVRADVVGVGSVTAAALLFHRLFGPLGSLLMSFDDVQRAGAALTRLVGVADLPRPATGADRAPDRPLGLRARGVHHVYPGTRHDVLSGVDVDVPPGTSLAVVGGSGAGKTTLAAILGGVFEPTAGSVELLPSDGPAVPSTDLDPEQLRERVAVVAQENHVGRGSVREHLTLAAPTADDDDLLAALAAVHAADWVRALPAGLDTRLGPGEHRLTGAQEQQLALARVELRDPAVVVLDEATAEAGSAGARDLERAAAAVVRGRTAVVVAHRLTQAAACDRIAVLEAGTVVELGTHAELLAAEGRYARLWSAWSAGAGQRA</sequence>
<gene>
    <name evidence="10" type="ORF">ACFFVI_06525</name>
</gene>
<dbReference type="InterPro" id="IPR027417">
    <property type="entry name" value="P-loop_NTPase"/>
</dbReference>
<proteinExistence type="predicted"/>
<keyword evidence="2 7" id="KW-0812">Transmembrane</keyword>
<dbReference type="InterPro" id="IPR039421">
    <property type="entry name" value="Type_1_exporter"/>
</dbReference>
<protein>
    <submittedName>
        <fullName evidence="10">ABC transporter ATP-binding protein</fullName>
    </submittedName>
</protein>
<evidence type="ECO:0000259" key="8">
    <source>
        <dbReference type="PROSITE" id="PS50893"/>
    </source>
</evidence>
<dbReference type="InterPro" id="IPR011527">
    <property type="entry name" value="ABC1_TM_dom"/>
</dbReference>
<feature type="transmembrane region" description="Helical" evidence="7">
    <location>
        <begin position="27"/>
        <end position="50"/>
    </location>
</feature>
<feature type="transmembrane region" description="Helical" evidence="7">
    <location>
        <begin position="141"/>
        <end position="162"/>
    </location>
</feature>
<dbReference type="GO" id="GO:0005524">
    <property type="term" value="F:ATP binding"/>
    <property type="evidence" value="ECO:0007669"/>
    <property type="project" value="UniProtKB-KW"/>
</dbReference>
<dbReference type="EMBL" id="JBHMDM010000004">
    <property type="protein sequence ID" value="MFB9376618.1"/>
    <property type="molecule type" value="Genomic_DNA"/>
</dbReference>
<dbReference type="InterPro" id="IPR036640">
    <property type="entry name" value="ABC1_TM_sf"/>
</dbReference>